<sequence length="124" mass="13477">MFRNTKAFSGFSVDDLGKARTFYGDTLGLDVSEELGVLKLSIAGGTSILIYPKENHTPATFTILNFPVADIDKAVDQLAGRGVHFERYQGFDHDEKGIARGQEGPAIAWFKDPAGNILSVLEAM</sequence>
<dbReference type="Gene3D" id="3.10.180.10">
    <property type="entry name" value="2,3-Dihydroxybiphenyl 1,2-Dioxygenase, domain 1"/>
    <property type="match status" value="1"/>
</dbReference>
<accession>A0ABP6SKC0</accession>
<gene>
    <name evidence="2" type="ORF">GCM10020367_61170</name>
</gene>
<dbReference type="SUPFAM" id="SSF54593">
    <property type="entry name" value="Glyoxalase/Bleomycin resistance protein/Dihydroxybiphenyl dioxygenase"/>
    <property type="match status" value="1"/>
</dbReference>
<organism evidence="2 3">
    <name type="scientific">Streptomyces sannanensis</name>
    <dbReference type="NCBI Taxonomy" id="285536"/>
    <lineage>
        <taxon>Bacteria</taxon>
        <taxon>Bacillati</taxon>
        <taxon>Actinomycetota</taxon>
        <taxon>Actinomycetes</taxon>
        <taxon>Kitasatosporales</taxon>
        <taxon>Streptomycetaceae</taxon>
        <taxon>Streptomyces</taxon>
    </lineage>
</organism>
<keyword evidence="3" id="KW-1185">Reference proteome</keyword>
<dbReference type="InterPro" id="IPR029068">
    <property type="entry name" value="Glyas_Bleomycin-R_OHBP_Dase"/>
</dbReference>
<evidence type="ECO:0000313" key="3">
    <source>
        <dbReference type="Proteomes" id="UP001499990"/>
    </source>
</evidence>
<dbReference type="EMBL" id="BAAAYL010000001">
    <property type="protein sequence ID" value="GAA3379076.1"/>
    <property type="molecule type" value="Genomic_DNA"/>
</dbReference>
<dbReference type="InterPro" id="IPR037523">
    <property type="entry name" value="VOC_core"/>
</dbReference>
<comment type="caution">
    <text evidence="2">The sequence shown here is derived from an EMBL/GenBank/DDBJ whole genome shotgun (WGS) entry which is preliminary data.</text>
</comment>
<name>A0ABP6SKC0_9ACTN</name>
<reference evidence="3" key="1">
    <citation type="journal article" date="2019" name="Int. J. Syst. Evol. Microbiol.">
        <title>The Global Catalogue of Microorganisms (GCM) 10K type strain sequencing project: providing services to taxonomists for standard genome sequencing and annotation.</title>
        <authorList>
            <consortium name="The Broad Institute Genomics Platform"/>
            <consortium name="The Broad Institute Genome Sequencing Center for Infectious Disease"/>
            <person name="Wu L."/>
            <person name="Ma J."/>
        </authorList>
    </citation>
    <scope>NUCLEOTIDE SEQUENCE [LARGE SCALE GENOMIC DNA]</scope>
    <source>
        <strain evidence="3">JCM 9651</strain>
    </source>
</reference>
<feature type="domain" description="VOC" evidence="1">
    <location>
        <begin position="5"/>
        <end position="123"/>
    </location>
</feature>
<dbReference type="Proteomes" id="UP001499990">
    <property type="component" value="Unassembled WGS sequence"/>
</dbReference>
<evidence type="ECO:0000313" key="2">
    <source>
        <dbReference type="EMBL" id="GAA3379076.1"/>
    </source>
</evidence>
<evidence type="ECO:0000259" key="1">
    <source>
        <dbReference type="PROSITE" id="PS51819"/>
    </source>
</evidence>
<dbReference type="RefSeq" id="WP_345043660.1">
    <property type="nucleotide sequence ID" value="NZ_BAAAYL010000001.1"/>
</dbReference>
<dbReference type="PROSITE" id="PS51819">
    <property type="entry name" value="VOC"/>
    <property type="match status" value="1"/>
</dbReference>
<dbReference type="Pfam" id="PF00903">
    <property type="entry name" value="Glyoxalase"/>
    <property type="match status" value="1"/>
</dbReference>
<protein>
    <submittedName>
        <fullName evidence="2">VOC family protein</fullName>
    </submittedName>
</protein>
<dbReference type="InterPro" id="IPR004360">
    <property type="entry name" value="Glyas_Fos-R_dOase_dom"/>
</dbReference>
<proteinExistence type="predicted"/>